<sequence>MDINRTYEALTSPTPPTHLLPAGPPFATASALALLIRIEGVPLLALSYSAKDLETRFPHVMVPACARKVFKLELSRYRAWRRTLFDLYLLETGSLADRDVIAGLKRIARLQFGGRIVEKLNILRHALPDKMEIKELSSASALQIDQRLAGDIRPPFRAALALLDRLQDAPLAAGSRHLLPTGIIGRLPAPSGHLYHAPLPPLLGAVYSEAPPLLRAAVPFVYRLSLITGIISPDQDPSLDAFARTCLALWGVDPADHGFRRPSQVALKAYIRNIGHSVETPFGAPRRKQPEFVDAWSDLREQMRAHGKDAVIQRTWGVSRYAILNELSPAQLTAEWVHETMHSLAGHDRNAFRSGIFVLNDLIEDVSFPDDVLPPEVIGLVRERKQPQP</sequence>
<dbReference type="EMBL" id="FNPF01000022">
    <property type="protein sequence ID" value="SDY85881.1"/>
    <property type="molecule type" value="Genomic_DNA"/>
</dbReference>
<evidence type="ECO:0000313" key="2">
    <source>
        <dbReference type="Proteomes" id="UP000199286"/>
    </source>
</evidence>
<protein>
    <submittedName>
        <fullName evidence="1">Uncharacterized protein</fullName>
    </submittedName>
</protein>
<organism evidence="1 2">
    <name type="scientific">Citreimonas salinaria</name>
    <dbReference type="NCBI Taxonomy" id="321339"/>
    <lineage>
        <taxon>Bacteria</taxon>
        <taxon>Pseudomonadati</taxon>
        <taxon>Pseudomonadota</taxon>
        <taxon>Alphaproteobacteria</taxon>
        <taxon>Rhodobacterales</taxon>
        <taxon>Roseobacteraceae</taxon>
        <taxon>Citreimonas</taxon>
    </lineage>
</organism>
<name>A0A1H3NAB2_9RHOB</name>
<dbReference type="Proteomes" id="UP000199286">
    <property type="component" value="Unassembled WGS sequence"/>
</dbReference>
<reference evidence="1 2" key="1">
    <citation type="submission" date="2016-10" db="EMBL/GenBank/DDBJ databases">
        <authorList>
            <person name="de Groot N.N."/>
        </authorList>
    </citation>
    <scope>NUCLEOTIDE SEQUENCE [LARGE SCALE GENOMIC DNA]</scope>
    <source>
        <strain evidence="1 2">DSM 26880</strain>
    </source>
</reference>
<gene>
    <name evidence="1" type="ORF">SAMN05444340_12220</name>
</gene>
<accession>A0A1H3NAB2</accession>
<dbReference type="AlphaFoldDB" id="A0A1H3NAB2"/>
<evidence type="ECO:0000313" key="1">
    <source>
        <dbReference type="EMBL" id="SDY85881.1"/>
    </source>
</evidence>
<keyword evidence="2" id="KW-1185">Reference proteome</keyword>
<proteinExistence type="predicted"/>
<dbReference type="OrthoDB" id="7848073at2"/>